<dbReference type="AlphaFoldDB" id="A0A5M3M8X8"/>
<reference evidence="3" key="1">
    <citation type="journal article" date="2012" name="Science">
        <title>The Paleozoic origin of enzymatic lignin decomposition reconstructed from 31 fungal genomes.</title>
        <authorList>
            <person name="Floudas D."/>
            <person name="Binder M."/>
            <person name="Riley R."/>
            <person name="Barry K."/>
            <person name="Blanchette R.A."/>
            <person name="Henrissat B."/>
            <person name="Martinez A.T."/>
            <person name="Otillar R."/>
            <person name="Spatafora J.W."/>
            <person name="Yadav J.S."/>
            <person name="Aerts A."/>
            <person name="Benoit I."/>
            <person name="Boyd A."/>
            <person name="Carlson A."/>
            <person name="Copeland A."/>
            <person name="Coutinho P.M."/>
            <person name="de Vries R.P."/>
            <person name="Ferreira P."/>
            <person name="Findley K."/>
            <person name="Foster B."/>
            <person name="Gaskell J."/>
            <person name="Glotzer D."/>
            <person name="Gorecki P."/>
            <person name="Heitman J."/>
            <person name="Hesse C."/>
            <person name="Hori C."/>
            <person name="Igarashi K."/>
            <person name="Jurgens J.A."/>
            <person name="Kallen N."/>
            <person name="Kersten P."/>
            <person name="Kohler A."/>
            <person name="Kuees U."/>
            <person name="Kumar T.K.A."/>
            <person name="Kuo A."/>
            <person name="LaButti K."/>
            <person name="Larrondo L.F."/>
            <person name="Lindquist E."/>
            <person name="Ling A."/>
            <person name="Lombard V."/>
            <person name="Lucas S."/>
            <person name="Lundell T."/>
            <person name="Martin R."/>
            <person name="McLaughlin D.J."/>
            <person name="Morgenstern I."/>
            <person name="Morin E."/>
            <person name="Murat C."/>
            <person name="Nagy L.G."/>
            <person name="Nolan M."/>
            <person name="Ohm R.A."/>
            <person name="Patyshakuliyeva A."/>
            <person name="Rokas A."/>
            <person name="Ruiz-Duenas F.J."/>
            <person name="Sabat G."/>
            <person name="Salamov A."/>
            <person name="Samejima M."/>
            <person name="Schmutz J."/>
            <person name="Slot J.C."/>
            <person name="St John F."/>
            <person name="Stenlid J."/>
            <person name="Sun H."/>
            <person name="Sun S."/>
            <person name="Syed K."/>
            <person name="Tsang A."/>
            <person name="Wiebenga A."/>
            <person name="Young D."/>
            <person name="Pisabarro A."/>
            <person name="Eastwood D.C."/>
            <person name="Martin F."/>
            <person name="Cullen D."/>
            <person name="Grigoriev I.V."/>
            <person name="Hibbett D.S."/>
        </authorList>
    </citation>
    <scope>NUCLEOTIDE SEQUENCE [LARGE SCALE GENOMIC DNA]</scope>
    <source>
        <strain evidence="3">RWD-64-598 SS2</strain>
    </source>
</reference>
<comment type="caution">
    <text evidence="2">The sequence shown here is derived from an EMBL/GenBank/DDBJ whole genome shotgun (WGS) entry which is preliminary data.</text>
</comment>
<evidence type="ECO:0000313" key="3">
    <source>
        <dbReference type="Proteomes" id="UP000053558"/>
    </source>
</evidence>
<dbReference type="KEGG" id="cput:CONPUDRAFT_112255"/>
<dbReference type="Proteomes" id="UP000053558">
    <property type="component" value="Unassembled WGS sequence"/>
</dbReference>
<keyword evidence="3" id="KW-1185">Reference proteome</keyword>
<dbReference type="NCBIfam" id="NF041278">
    <property type="entry name" value="CmcJ_NvfI_EfuI"/>
    <property type="match status" value="1"/>
</dbReference>
<dbReference type="InterPro" id="IPR044053">
    <property type="entry name" value="AsaB-like"/>
</dbReference>
<sequence>MAVETLSPRDVPTTLNYHVPLPDGEGPYRYVDEPPEGVPSFNTATEPHDVVIHDVRGKEDTIGLDKTGFQYVRHVSKEKLFTDEDAIKTQYYKEVEELLKTHAGAKRVFIFDHTIRRSPSQDSLEPSKVQRGPAHLVHVDQTDVAAFNRVRDHLGADAERLLKGRFRIINVWRPIENNVAHNPLALADFYSVDYDKDLVSSRLIYPNKVGYTFVVKHNPAHRWHYLADQSPEEVALIKCFDSDYSKARLTPHTAFKDSTSPTDAPHRQSIEVRALVFDTE</sequence>
<dbReference type="PANTHER" id="PTHR34598">
    <property type="entry name" value="BLL6449 PROTEIN"/>
    <property type="match status" value="1"/>
</dbReference>
<organism evidence="2 3">
    <name type="scientific">Coniophora puteana (strain RWD-64-598)</name>
    <name type="common">Brown rot fungus</name>
    <dbReference type="NCBI Taxonomy" id="741705"/>
    <lineage>
        <taxon>Eukaryota</taxon>
        <taxon>Fungi</taxon>
        <taxon>Dikarya</taxon>
        <taxon>Basidiomycota</taxon>
        <taxon>Agaricomycotina</taxon>
        <taxon>Agaricomycetes</taxon>
        <taxon>Agaricomycetidae</taxon>
        <taxon>Boletales</taxon>
        <taxon>Coniophorineae</taxon>
        <taxon>Coniophoraceae</taxon>
        <taxon>Coniophora</taxon>
    </lineage>
</organism>
<accession>A0A5M3M8X8</accession>
<dbReference type="RefSeq" id="XP_007774403.1">
    <property type="nucleotide sequence ID" value="XM_007776213.1"/>
</dbReference>
<evidence type="ECO:0008006" key="4">
    <source>
        <dbReference type="Google" id="ProtNLM"/>
    </source>
</evidence>
<dbReference type="EMBL" id="JH711588">
    <property type="protein sequence ID" value="EIW75722.1"/>
    <property type="molecule type" value="Genomic_DNA"/>
</dbReference>
<protein>
    <recommendedName>
        <fullName evidence="4">Methyltransferase</fullName>
    </recommendedName>
</protein>
<proteinExistence type="inferred from homology"/>
<dbReference type="OrthoDB" id="412788at2759"/>
<dbReference type="GeneID" id="19198935"/>
<dbReference type="OMA" id="FIYPHRE"/>
<dbReference type="GO" id="GO:0016491">
    <property type="term" value="F:oxidoreductase activity"/>
    <property type="evidence" value="ECO:0007669"/>
    <property type="project" value="InterPro"/>
</dbReference>
<name>A0A5M3M8X8_CONPW</name>
<evidence type="ECO:0000256" key="1">
    <source>
        <dbReference type="ARBA" id="ARBA00023604"/>
    </source>
</evidence>
<dbReference type="PANTHER" id="PTHR34598:SF3">
    <property type="entry name" value="OXIDOREDUCTASE AN1597"/>
    <property type="match status" value="1"/>
</dbReference>
<evidence type="ECO:0000313" key="2">
    <source>
        <dbReference type="EMBL" id="EIW75722.1"/>
    </source>
</evidence>
<comment type="similarity">
    <text evidence="1">Belongs to the asaB hydroxylase/desaturase family.</text>
</comment>
<gene>
    <name evidence="2" type="ORF">CONPUDRAFT_112255</name>
</gene>